<feature type="transmembrane region" description="Helical" evidence="1">
    <location>
        <begin position="46"/>
        <end position="65"/>
    </location>
</feature>
<keyword evidence="1" id="KW-1133">Transmembrane helix</keyword>
<feature type="transmembrane region" description="Helical" evidence="1">
    <location>
        <begin position="111"/>
        <end position="130"/>
    </location>
</feature>
<evidence type="ECO:0000313" key="2">
    <source>
        <dbReference type="EMBL" id="KAA2256955.1"/>
    </source>
</evidence>
<organism evidence="2 3">
    <name type="scientific">Solihabitans fulvus</name>
    <dbReference type="NCBI Taxonomy" id="1892852"/>
    <lineage>
        <taxon>Bacteria</taxon>
        <taxon>Bacillati</taxon>
        <taxon>Actinomycetota</taxon>
        <taxon>Actinomycetes</taxon>
        <taxon>Pseudonocardiales</taxon>
        <taxon>Pseudonocardiaceae</taxon>
        <taxon>Solihabitans</taxon>
    </lineage>
</organism>
<proteinExistence type="predicted"/>
<reference evidence="2 3" key="2">
    <citation type="submission" date="2019-09" db="EMBL/GenBank/DDBJ databases">
        <authorList>
            <person name="Jin C."/>
        </authorList>
    </citation>
    <scope>NUCLEOTIDE SEQUENCE [LARGE SCALE GENOMIC DNA]</scope>
    <source>
        <strain evidence="2 3">AN110305</strain>
    </source>
</reference>
<name>A0A5B2WZH4_9PSEU</name>
<protein>
    <submittedName>
        <fullName evidence="2">Uncharacterized protein</fullName>
    </submittedName>
</protein>
<feature type="transmembrane region" description="Helical" evidence="1">
    <location>
        <begin position="85"/>
        <end position="105"/>
    </location>
</feature>
<gene>
    <name evidence="2" type="ORF">F0L68_25950</name>
</gene>
<keyword evidence="3" id="KW-1185">Reference proteome</keyword>
<dbReference type="Proteomes" id="UP000323454">
    <property type="component" value="Unassembled WGS sequence"/>
</dbReference>
<keyword evidence="1" id="KW-0812">Transmembrane</keyword>
<sequence length="142" mass="15163">MRPTTTPDASTTVPAAAQPIQGMPAWYFGFEGVLTSSFDILKAFPAAWPVLVVLGATNLLVSLTVMRSRLKLLKALWKGRKTRMLAIGLLALRFAVHAGLGALGLAMESTAAHVAFAVGMGAITVTLLWFDQRVTLRALAKN</sequence>
<dbReference type="AlphaFoldDB" id="A0A5B2WZH4"/>
<accession>A0A5B2WZH4</accession>
<dbReference type="OrthoDB" id="3627562at2"/>
<evidence type="ECO:0000256" key="1">
    <source>
        <dbReference type="SAM" id="Phobius"/>
    </source>
</evidence>
<dbReference type="EMBL" id="VUOB01000048">
    <property type="protein sequence ID" value="KAA2256955.1"/>
    <property type="molecule type" value="Genomic_DNA"/>
</dbReference>
<keyword evidence="1" id="KW-0472">Membrane</keyword>
<evidence type="ECO:0000313" key="3">
    <source>
        <dbReference type="Proteomes" id="UP000323454"/>
    </source>
</evidence>
<comment type="caution">
    <text evidence="2">The sequence shown here is derived from an EMBL/GenBank/DDBJ whole genome shotgun (WGS) entry which is preliminary data.</text>
</comment>
<reference evidence="2 3" key="1">
    <citation type="submission" date="2019-09" db="EMBL/GenBank/DDBJ databases">
        <title>Goodfellowia gen. nov., a new genus of the Pseudonocardineae related to Actinoalloteichus, containing Goodfellowia coeruleoviolacea gen. nov., comb. nov. gen. nov., comb. nov.</title>
        <authorList>
            <person name="Labeda D."/>
        </authorList>
    </citation>
    <scope>NUCLEOTIDE SEQUENCE [LARGE SCALE GENOMIC DNA]</scope>
    <source>
        <strain evidence="2 3">AN110305</strain>
    </source>
</reference>